<dbReference type="GO" id="GO:0005634">
    <property type="term" value="C:nucleus"/>
    <property type="evidence" value="ECO:0007669"/>
    <property type="project" value="UniProtKB-SubCell"/>
</dbReference>
<feature type="domain" description="NuBaID C-terminal" evidence="8">
    <location>
        <begin position="263"/>
        <end position="369"/>
    </location>
</feature>
<comment type="subcellular location">
    <subcellularLocation>
        <location evidence="1">Nucleus</location>
    </subcellularLocation>
</comment>
<evidence type="ECO:0000256" key="6">
    <source>
        <dbReference type="SAM" id="MobiDB-lite"/>
    </source>
</evidence>
<evidence type="ECO:0000256" key="1">
    <source>
        <dbReference type="ARBA" id="ARBA00004123"/>
    </source>
</evidence>
<dbReference type="InterPro" id="IPR013909">
    <property type="entry name" value="NuBaID_C"/>
</dbReference>
<dbReference type="InterPro" id="IPR012935">
    <property type="entry name" value="NuBaID_N"/>
</dbReference>
<keyword evidence="2" id="KW-0479">Metal-binding</keyword>
<name>A0A9P8CRX1_9HYPO</name>
<dbReference type="Pfam" id="PF07967">
    <property type="entry name" value="zf-C3HC"/>
    <property type="match status" value="1"/>
</dbReference>
<evidence type="ECO:0000259" key="7">
    <source>
        <dbReference type="Pfam" id="PF07967"/>
    </source>
</evidence>
<reference evidence="9" key="1">
    <citation type="journal article" date="2021" name="IMA Fungus">
        <title>Genomic characterization of three marine fungi, including Emericellopsis atlantica sp. nov. with signatures of a generalist lifestyle and marine biomass degradation.</title>
        <authorList>
            <person name="Hagestad O.C."/>
            <person name="Hou L."/>
            <person name="Andersen J.H."/>
            <person name="Hansen E.H."/>
            <person name="Altermark B."/>
            <person name="Li C."/>
            <person name="Kuhnert E."/>
            <person name="Cox R.J."/>
            <person name="Crous P.W."/>
            <person name="Spatafora J.W."/>
            <person name="Lail K."/>
            <person name="Amirebrahimi M."/>
            <person name="Lipzen A."/>
            <person name="Pangilinan J."/>
            <person name="Andreopoulos W."/>
            <person name="Hayes R.D."/>
            <person name="Ng V."/>
            <person name="Grigoriev I.V."/>
            <person name="Jackson S.A."/>
            <person name="Sutton T.D.S."/>
            <person name="Dobson A.D.W."/>
            <person name="Rama T."/>
        </authorList>
    </citation>
    <scope>NUCLEOTIDE SEQUENCE</scope>
    <source>
        <strain evidence="9">TS7</strain>
    </source>
</reference>
<evidence type="ECO:0000313" key="10">
    <source>
        <dbReference type="Proteomes" id="UP000887229"/>
    </source>
</evidence>
<feature type="region of interest" description="Disordered" evidence="6">
    <location>
        <begin position="1"/>
        <end position="87"/>
    </location>
</feature>
<feature type="compositionally biased region" description="Basic and acidic residues" evidence="6">
    <location>
        <begin position="72"/>
        <end position="87"/>
    </location>
</feature>
<evidence type="ECO:0000313" key="9">
    <source>
        <dbReference type="EMBL" id="KAG9256782.1"/>
    </source>
</evidence>
<dbReference type="GO" id="GO:0008270">
    <property type="term" value="F:zinc ion binding"/>
    <property type="evidence" value="ECO:0007669"/>
    <property type="project" value="UniProtKB-KW"/>
</dbReference>
<evidence type="ECO:0000256" key="4">
    <source>
        <dbReference type="ARBA" id="ARBA00022833"/>
    </source>
</evidence>
<dbReference type="RefSeq" id="XP_046120706.1">
    <property type="nucleotide sequence ID" value="XM_046263070.1"/>
</dbReference>
<comment type="caution">
    <text evidence="9">The sequence shown here is derived from an EMBL/GenBank/DDBJ whole genome shotgun (WGS) entry which is preliminary data.</text>
</comment>
<proteinExistence type="predicted"/>
<dbReference type="OrthoDB" id="2592092at2759"/>
<dbReference type="PANTHER" id="PTHR15835">
    <property type="entry name" value="NUCLEAR-INTERACTING PARTNER OF ALK"/>
    <property type="match status" value="1"/>
</dbReference>
<keyword evidence="10" id="KW-1185">Reference proteome</keyword>
<dbReference type="Proteomes" id="UP000887229">
    <property type="component" value="Unassembled WGS sequence"/>
</dbReference>
<feature type="compositionally biased region" description="Pro residues" evidence="6">
    <location>
        <begin position="392"/>
        <end position="401"/>
    </location>
</feature>
<protein>
    <submittedName>
        <fullName evidence="9">C3HC zinc finger-like-domain-containing protein</fullName>
    </submittedName>
</protein>
<evidence type="ECO:0000259" key="8">
    <source>
        <dbReference type="Pfam" id="PF08600"/>
    </source>
</evidence>
<dbReference type="PANTHER" id="PTHR15835:SF6">
    <property type="entry name" value="ZINC FINGER C3HC-TYPE PROTEIN 1"/>
    <property type="match status" value="1"/>
</dbReference>
<evidence type="ECO:0000256" key="2">
    <source>
        <dbReference type="ARBA" id="ARBA00022723"/>
    </source>
</evidence>
<dbReference type="GeneID" id="70293973"/>
<feature type="compositionally biased region" description="Low complexity" evidence="6">
    <location>
        <begin position="54"/>
        <end position="69"/>
    </location>
</feature>
<evidence type="ECO:0000256" key="5">
    <source>
        <dbReference type="ARBA" id="ARBA00023242"/>
    </source>
</evidence>
<feature type="compositionally biased region" description="Low complexity" evidence="6">
    <location>
        <begin position="469"/>
        <end position="479"/>
    </location>
</feature>
<feature type="region of interest" description="Disordered" evidence="6">
    <location>
        <begin position="373"/>
        <end position="479"/>
    </location>
</feature>
<keyword evidence="5" id="KW-0539">Nucleus</keyword>
<feature type="compositionally biased region" description="Basic and acidic residues" evidence="6">
    <location>
        <begin position="428"/>
        <end position="437"/>
    </location>
</feature>
<dbReference type="AlphaFoldDB" id="A0A9P8CRX1"/>
<keyword evidence="3" id="KW-0863">Zinc-finger</keyword>
<dbReference type="Pfam" id="PF08600">
    <property type="entry name" value="NuBaID_C"/>
    <property type="match status" value="1"/>
</dbReference>
<keyword evidence="4" id="KW-0862">Zinc</keyword>
<accession>A0A9P8CRX1</accession>
<sequence>MNNTKRKFNTLLQGLSAPKPSPATDKPRQPRTTAEVEELLQKRRRLGVPQSNGTSLSTKPTTTRSTITSPGRRQEVKEEKPAARFNPSDRGELLKRLATFHDITDWTPKPERLSEIEWAKRGWVCHGKETVRCLLCNKELVVKLKKEASAKEPVQPTSAEVEKALVDKYVDLIVTHHGPECLWRERGCEGNLLRLPLASATASLQALKERYDELCSRKPFLPYEVNLRLPEGFDLDDILSNLPTDFFQSSSTTENTVEPDRVALALALCGWQGLSNPRMGAVPNSASCHTCLRRLGLWMFKSKEINPETNEVIVPAPMDHLDPIREHRFFCPWKNAEIQKRQYSKLAEQEAQPGWRVLLQTLDNDAQLRSMYEGKPRSRPHSTVGIPHTPSKGPPRTPGPATPATHSGLPLTPATVATQGVDDEEKEQEAKDRERWARLKRVKSLFDLRGARKRGKSASRPGTGHSTRTTGGDAADATT</sequence>
<dbReference type="EMBL" id="MU251247">
    <property type="protein sequence ID" value="KAG9256782.1"/>
    <property type="molecule type" value="Genomic_DNA"/>
</dbReference>
<evidence type="ECO:0000256" key="3">
    <source>
        <dbReference type="ARBA" id="ARBA00022771"/>
    </source>
</evidence>
<organism evidence="9 10">
    <name type="scientific">Emericellopsis atlantica</name>
    <dbReference type="NCBI Taxonomy" id="2614577"/>
    <lineage>
        <taxon>Eukaryota</taxon>
        <taxon>Fungi</taxon>
        <taxon>Dikarya</taxon>
        <taxon>Ascomycota</taxon>
        <taxon>Pezizomycotina</taxon>
        <taxon>Sordariomycetes</taxon>
        <taxon>Hypocreomycetidae</taxon>
        <taxon>Hypocreales</taxon>
        <taxon>Bionectriaceae</taxon>
        <taxon>Emericellopsis</taxon>
    </lineage>
</organism>
<feature type="domain" description="C3HC-type" evidence="7">
    <location>
        <begin position="87"/>
        <end position="225"/>
    </location>
</feature>
<gene>
    <name evidence="9" type="ORF">F5Z01DRAFT_649063</name>
</gene>